<dbReference type="RefSeq" id="WP_003788154.1">
    <property type="nucleotide sequence ID" value="NZ_KI391970.1"/>
</dbReference>
<protein>
    <submittedName>
        <fullName evidence="2">Uncharacterized protein</fullName>
    </submittedName>
</protein>
<name>F2UY95_ACTVI</name>
<feature type="compositionally biased region" description="Gly residues" evidence="1">
    <location>
        <begin position="250"/>
        <end position="267"/>
    </location>
</feature>
<comment type="caution">
    <text evidence="2">The sequence shown here is derived from an EMBL/GenBank/DDBJ whole genome shotgun (WGS) entry which is preliminary data.</text>
</comment>
<feature type="region of interest" description="Disordered" evidence="1">
    <location>
        <begin position="197"/>
        <end position="278"/>
    </location>
</feature>
<dbReference type="HOGENOM" id="CLU_810470_0_0_11"/>
<dbReference type="EMBL" id="ACRE02000059">
    <property type="protein sequence ID" value="EGE38196.1"/>
    <property type="molecule type" value="Genomic_DNA"/>
</dbReference>
<feature type="compositionally biased region" description="Basic and acidic residues" evidence="1">
    <location>
        <begin position="318"/>
        <end position="340"/>
    </location>
</feature>
<gene>
    <name evidence="2" type="ORF">HMPREF0059_01050</name>
</gene>
<dbReference type="AlphaFoldDB" id="F2UY95"/>
<evidence type="ECO:0000256" key="1">
    <source>
        <dbReference type="SAM" id="MobiDB-lite"/>
    </source>
</evidence>
<reference evidence="2 3" key="2">
    <citation type="submission" date="2011-10" db="EMBL/GenBank/DDBJ databases">
        <title>The Genome Sequence of Actinomyces viscosus C505.</title>
        <authorList>
            <consortium name="The Broad Institute Genome Sequencing Platform"/>
            <consortium name="The Broad Institute Genome Sequencing Center for Infectious Disease"/>
            <person name="Earl A."/>
            <person name="Ward D."/>
            <person name="Feldgarden M."/>
            <person name="Gevers D."/>
            <person name="Sibley C.D."/>
            <person name="Field T.R."/>
            <person name="Grinwis M."/>
            <person name="Eshaghurshan C.S."/>
            <person name="Surette M.G."/>
            <person name="Young S.K."/>
            <person name="Zeng Q."/>
            <person name="Gargeya S."/>
            <person name="Fitzgerald M."/>
            <person name="Haas B."/>
            <person name="Abouelleil A."/>
            <person name="Alvarado L."/>
            <person name="Arachchi H.M."/>
            <person name="Berlin A."/>
            <person name="Brown A."/>
            <person name="Chapman S.B."/>
            <person name="Chen Z."/>
            <person name="Dunbar C."/>
            <person name="Freedman E."/>
            <person name="Gearin G."/>
            <person name="Goldberg J."/>
            <person name="Griggs A."/>
            <person name="Gujja S."/>
            <person name="Heiman D."/>
            <person name="Howarth C."/>
            <person name="Larson L."/>
            <person name="Lui A."/>
            <person name="MacDonald P.J.P."/>
            <person name="Montmayeur A."/>
            <person name="Murphy C."/>
            <person name="Neiman D."/>
            <person name="Pearson M."/>
            <person name="Priest M."/>
            <person name="Roberts A."/>
            <person name="Saif S."/>
            <person name="Shea T."/>
            <person name="Shenoy N."/>
            <person name="Sisk P."/>
            <person name="Stolte C."/>
            <person name="Sykes S."/>
            <person name="Wortman J."/>
            <person name="Nusbaum C."/>
            <person name="Birren B."/>
        </authorList>
    </citation>
    <scope>NUCLEOTIDE SEQUENCE [LARGE SCALE GENOMIC DNA]</scope>
    <source>
        <strain evidence="2 3">C505</strain>
    </source>
</reference>
<evidence type="ECO:0000313" key="2">
    <source>
        <dbReference type="EMBL" id="EGE38196.1"/>
    </source>
</evidence>
<feature type="compositionally biased region" description="Basic and acidic residues" evidence="1">
    <location>
        <begin position="231"/>
        <end position="244"/>
    </location>
</feature>
<evidence type="ECO:0000313" key="3">
    <source>
        <dbReference type="Proteomes" id="UP000004668"/>
    </source>
</evidence>
<feature type="region of interest" description="Disordered" evidence="1">
    <location>
        <begin position="307"/>
        <end position="371"/>
    </location>
</feature>
<feature type="compositionally biased region" description="Pro residues" evidence="1">
    <location>
        <begin position="215"/>
        <end position="225"/>
    </location>
</feature>
<organism evidence="2 3">
    <name type="scientific">Actinomyces viscosus C505</name>
    <dbReference type="NCBI Taxonomy" id="562973"/>
    <lineage>
        <taxon>Bacteria</taxon>
        <taxon>Bacillati</taxon>
        <taxon>Actinomycetota</taxon>
        <taxon>Actinomycetes</taxon>
        <taxon>Actinomycetales</taxon>
        <taxon>Actinomycetaceae</taxon>
        <taxon>Actinomyces</taxon>
    </lineage>
</organism>
<proteinExistence type="predicted"/>
<dbReference type="eggNOG" id="COG5164">
    <property type="taxonomic scope" value="Bacteria"/>
</dbReference>
<accession>F2UY95</accession>
<dbReference type="Proteomes" id="UP000004668">
    <property type="component" value="Unassembled WGS sequence"/>
</dbReference>
<sequence length="396" mass="41120">MAAAASTWTNIATKLNSCASDLDKVCTGRLAGQESLAVATFKTLQAGSASHLRMTGQLAGAISGGLTVASMIVRMVHDMVRDAISDVIGKLASKVAIGVLTAGLAAPWAVSTAITEVSSWVTRLSKEVADTVLSAKNLKGLLTKANRLLDDVAAAFNRIPAKVSEAVTTKVEAAKDLASSLSNPQYALAGLPGISMRQAGDMGRAKPTVHRPTGGPKPPKTPRPNPNEGRWGQKLDDAPAKSDPKPTTSGGEGTPPKGGGDGKGGDGSDPMSGPVVFKPFKGASEADVKALHEYVAGCNQALREGKLSPTGRVATKGTEIDRQAKRAARQERRAHPEKYPSPDIVAGHVPDSTWLGHGNPPSWQAMPSKLNSSLAGQNNNYPVGYKPTEFLVGEGD</sequence>
<reference evidence="3" key="1">
    <citation type="submission" date="2010-02" db="EMBL/GenBank/DDBJ databases">
        <title>The Genome Sequence of Prevotella oris strain C735.</title>
        <authorList>
            <consortium name="The Broad Institute Genome Sequencing Platform"/>
            <person name="Ward D."/>
            <person name="Feldgarden M."/>
            <person name="Earl A."/>
            <person name="Young S.K."/>
            <person name="Zeng Q."/>
            <person name="Koehrsen M."/>
            <person name="Alvarado L."/>
            <person name="Berlin A."/>
            <person name="Bochicchio J."/>
            <person name="Borenstein D."/>
            <person name="Chapman S.B."/>
            <person name="Chen Z."/>
            <person name="Engels R."/>
            <person name="Freedman E."/>
            <person name="Gellesch M."/>
            <person name="Goldberg J."/>
            <person name="Griggs A."/>
            <person name="Gujja S."/>
            <person name="Heilman E."/>
            <person name="Heiman D."/>
            <person name="Hepburn T."/>
            <person name="Howarth C."/>
            <person name="Jen D."/>
            <person name="Larson L."/>
            <person name="Mehta T."/>
            <person name="Park D."/>
            <person name="Pearson M."/>
            <person name="Roberts A."/>
            <person name="Saif S."/>
            <person name="Shea T."/>
            <person name="Shenoy N."/>
            <person name="Sisk P."/>
            <person name="Stolte C."/>
            <person name="Sykes S."/>
            <person name="Thomson T."/>
            <person name="Walk T."/>
            <person name="White J."/>
            <person name="Yandava C."/>
            <person name="Sibley C.D."/>
            <person name="Field T.R."/>
            <person name="Grinwis M."/>
            <person name="Eshaghurshan C.S."/>
            <person name="Surette M.G."/>
            <person name="Haas B."/>
            <person name="Nusbaum C."/>
            <person name="Birren B."/>
        </authorList>
    </citation>
    <scope>NUCLEOTIDE SEQUENCE [LARGE SCALE GENOMIC DNA]</scope>
    <source>
        <strain evidence="3">C505</strain>
    </source>
</reference>